<reference evidence="1 2" key="1">
    <citation type="submission" date="2021-03" db="EMBL/GenBank/DDBJ databases">
        <authorList>
            <person name="Grouzdev D.S."/>
        </authorList>
    </citation>
    <scope>NUCLEOTIDE SEQUENCE [LARGE SCALE GENOMIC DNA]</scope>
    <source>
        <strain evidence="1 2">M50-1</strain>
    </source>
</reference>
<dbReference type="RefSeq" id="WP_135481769.1">
    <property type="nucleotide sequence ID" value="NZ_SIJK02000088.1"/>
</dbReference>
<gene>
    <name evidence="1" type="ORF">EYB53_023645</name>
</gene>
<sequence length="188" mass="20815">MRGRSVRVSTRAGGGSEAARLTRCAGSWLELEPDEGEQRRILAASQELKGQRAVANALYADPEAANAFCLELFRSNAFAPLHFADELVEAMLRQCGEPPIVEEEESEAFSHYLRTAVLTVALPNTRRHLAAQLRRYLPDYIAAQQWREAVAIDYSAFRTALGNEVTPFLAQMALAGLAAYYEAHEEDS</sequence>
<accession>A0ABS4DH10</accession>
<dbReference type="Proteomes" id="UP001193081">
    <property type="component" value="Unassembled WGS sequence"/>
</dbReference>
<dbReference type="EMBL" id="SIJK02000088">
    <property type="protein sequence ID" value="MBP1468729.1"/>
    <property type="molecule type" value="Genomic_DNA"/>
</dbReference>
<proteinExistence type="predicted"/>
<evidence type="ECO:0000313" key="2">
    <source>
        <dbReference type="Proteomes" id="UP001193081"/>
    </source>
</evidence>
<name>A0ABS4DH10_9CHLR</name>
<organism evidence="1 2">
    <name type="scientific">Candidatus Chloroploca mongolica</name>
    <dbReference type="NCBI Taxonomy" id="2528176"/>
    <lineage>
        <taxon>Bacteria</taxon>
        <taxon>Bacillati</taxon>
        <taxon>Chloroflexota</taxon>
        <taxon>Chloroflexia</taxon>
        <taxon>Chloroflexales</taxon>
        <taxon>Chloroflexineae</taxon>
        <taxon>Oscillochloridaceae</taxon>
        <taxon>Candidatus Chloroploca</taxon>
    </lineage>
</organism>
<comment type="caution">
    <text evidence="1">The sequence shown here is derived from an EMBL/GenBank/DDBJ whole genome shotgun (WGS) entry which is preliminary data.</text>
</comment>
<keyword evidence="2" id="KW-1185">Reference proteome</keyword>
<evidence type="ECO:0000313" key="1">
    <source>
        <dbReference type="EMBL" id="MBP1468729.1"/>
    </source>
</evidence>
<protein>
    <submittedName>
        <fullName evidence="1">Uncharacterized protein</fullName>
    </submittedName>
</protein>